<name>N8ZM76_9GAMM</name>
<organism evidence="5 6">
    <name type="scientific">Acinetobacter gerneri DSM 14967 = CIP 107464 = MTCC 9824</name>
    <dbReference type="NCBI Taxonomy" id="1120926"/>
    <lineage>
        <taxon>Bacteria</taxon>
        <taxon>Pseudomonadati</taxon>
        <taxon>Pseudomonadota</taxon>
        <taxon>Gammaproteobacteria</taxon>
        <taxon>Moraxellales</taxon>
        <taxon>Moraxellaceae</taxon>
        <taxon>Acinetobacter</taxon>
    </lineage>
</organism>
<evidence type="ECO:0000259" key="4">
    <source>
        <dbReference type="Pfam" id="PF13296"/>
    </source>
</evidence>
<proteinExistence type="inferred from homology"/>
<dbReference type="Gene3D" id="2.30.110.50">
    <property type="match status" value="1"/>
</dbReference>
<evidence type="ECO:0000313" key="5">
    <source>
        <dbReference type="EMBL" id="ENV32565.1"/>
    </source>
</evidence>
<dbReference type="NCBIfam" id="TIGR01646">
    <property type="entry name" value="vgr_GE"/>
    <property type="match status" value="1"/>
</dbReference>
<feature type="domain" description="Gp5/Type VI secretion system Vgr protein OB-fold" evidence="3">
    <location>
        <begin position="485"/>
        <end position="535"/>
    </location>
</feature>
<sequence length="818" mass="91768">MLNTIHQHLNKWGLASRYRTVCAQFSNQKLNDEVFIQSVYGEHHLNQGLRYELLCLSTNDKIALKAFIGTQVAVDVVTDRGQLSRLTGVVTGASQGSSDGALCVYKLMVQDAFALLKQSRNSCVFLNKTIIEITQNIFKLCAEQSQIFAHNILLDYSGITRNYDIRPFTMMYNEDYYHFLTRLWRSEGVNWLVAEHEAIVKSSSDEMQPQRLKLIDDNHHFPELARGKIRFHSRSHAAEQSDTITELRSDRKLSSTHIHIQRWFPENLKQDQDQILSGHHKHSENLSNEQLNLEQVWNIAPAWLADLDGKGGSTKANFQQLDRLNQQLLDYQNLQAKSFVAKGSVRDADVGSWFELNGHSELDQHDLSDRRFIIMGKKFYQHNNLPKDLKNQMDHLLDMSQWQYLKASTDEMQGTELNLVRYSIKIVPEYDLEKHRPHVYPMRATVVGPSTEEIYVDAWGNVKVRFPFTRAKDHCHSSGAGANDNEGDSAWLPVMTPWAGSSGEGMRFHPRIGDGVIINFMEGDIDRPYVEGRIYESQHIQTNFDLKGSLPETKKLSGIRSKEVSGSGYNQLRFDDSTGQISAQLQSSHAATQLNLGNLSHPKESEKSNGRGEGFELRTDAYGAVRAGKGMLLTTYAQEQAIADHLDAVQAQKLLDQAHNSMNMLSDVAVKQQTDALNVIKRLPKLIKSLEIKTKSQAINIGLNLFKDNLTTDPLDALKGCGGFIGEMSTLGAGGVIEEFNQYFGDVKGAVDNLKGFIENVEDFGVESVKKQLNNIKNEALDNPFTALSTVGKALSNISLDDFNLSNITGALTGGSMD</sequence>
<comment type="caution">
    <text evidence="5">The sequence shown here is derived from an EMBL/GenBank/DDBJ whole genome shotgun (WGS) entry which is preliminary data.</text>
</comment>
<dbReference type="Gene3D" id="3.55.50.10">
    <property type="entry name" value="Baseplate protein-like domains"/>
    <property type="match status" value="1"/>
</dbReference>
<evidence type="ECO:0008006" key="7">
    <source>
        <dbReference type="Google" id="ProtNLM"/>
    </source>
</evidence>
<dbReference type="Gene3D" id="2.40.50.230">
    <property type="entry name" value="Gp5 N-terminal domain"/>
    <property type="match status" value="1"/>
</dbReference>
<evidence type="ECO:0000313" key="6">
    <source>
        <dbReference type="Proteomes" id="UP000013117"/>
    </source>
</evidence>
<dbReference type="PATRIC" id="fig|1120926.3.peg.3168"/>
<dbReference type="Gene3D" id="4.10.220.110">
    <property type="match status" value="1"/>
</dbReference>
<dbReference type="AlphaFoldDB" id="N8ZM76"/>
<comment type="similarity">
    <text evidence="1">Belongs to the VgrG protein family.</text>
</comment>
<dbReference type="eggNOG" id="COG3501">
    <property type="taxonomic scope" value="Bacteria"/>
</dbReference>
<dbReference type="HOGENOM" id="CLU_004121_1_3_6"/>
<reference evidence="5 6" key="1">
    <citation type="submission" date="2013-02" db="EMBL/GenBank/DDBJ databases">
        <title>The Genome Sequence of Acinetobacter gerneri CIP 107464.</title>
        <authorList>
            <consortium name="The Broad Institute Genome Sequencing Platform"/>
            <consortium name="The Broad Institute Genome Sequencing Center for Infectious Disease"/>
            <person name="Cerqueira G."/>
            <person name="Feldgarden M."/>
            <person name="Courvalin P."/>
            <person name="Perichon B."/>
            <person name="Grillot-Courvalin C."/>
            <person name="Clermont D."/>
            <person name="Rocha E."/>
            <person name="Yoon E.-J."/>
            <person name="Nemec A."/>
            <person name="Walker B."/>
            <person name="Young S.K."/>
            <person name="Zeng Q."/>
            <person name="Gargeya S."/>
            <person name="Fitzgerald M."/>
            <person name="Haas B."/>
            <person name="Abouelleil A."/>
            <person name="Alvarado L."/>
            <person name="Arachchi H.M."/>
            <person name="Berlin A.M."/>
            <person name="Chapman S.B."/>
            <person name="Dewar J."/>
            <person name="Goldberg J."/>
            <person name="Griggs A."/>
            <person name="Gujja S."/>
            <person name="Hansen M."/>
            <person name="Howarth C."/>
            <person name="Imamovic A."/>
            <person name="Larimer J."/>
            <person name="McCowan C."/>
            <person name="Murphy C."/>
            <person name="Neiman D."/>
            <person name="Pearson M."/>
            <person name="Priest M."/>
            <person name="Roberts A."/>
            <person name="Saif S."/>
            <person name="Shea T."/>
            <person name="Sisk P."/>
            <person name="Sykes S."/>
            <person name="Wortman J."/>
            <person name="Nusbaum C."/>
            <person name="Birren B."/>
        </authorList>
    </citation>
    <scope>NUCLEOTIDE SEQUENCE [LARGE SCALE GENOMIC DNA]</scope>
    <source>
        <strain evidence="5 6">CIP 107464</strain>
    </source>
</reference>
<dbReference type="eggNOG" id="COG4253">
    <property type="taxonomic scope" value="Bacteria"/>
</dbReference>
<dbReference type="Pfam" id="PF05954">
    <property type="entry name" value="Phage_GPD"/>
    <property type="match status" value="1"/>
</dbReference>
<accession>N8ZM76</accession>
<keyword evidence="6" id="KW-1185">Reference proteome</keyword>
<dbReference type="InterPro" id="IPR006533">
    <property type="entry name" value="T6SS_Vgr_RhsGE"/>
</dbReference>
<dbReference type="InterPro" id="IPR037026">
    <property type="entry name" value="Vgr_OB-fold_dom_sf"/>
</dbReference>
<dbReference type="Pfam" id="PF13296">
    <property type="entry name" value="T6SS_Vgr"/>
    <property type="match status" value="1"/>
</dbReference>
<evidence type="ECO:0000256" key="2">
    <source>
        <dbReference type="SAM" id="MobiDB-lite"/>
    </source>
</evidence>
<dbReference type="InterPro" id="IPR006531">
    <property type="entry name" value="Gp5/Vgr_OB"/>
</dbReference>
<protein>
    <recommendedName>
        <fullName evidence="7">Gp5/Type VI secretion system Vgr protein OB-fold domain-containing protein</fullName>
    </recommendedName>
</protein>
<dbReference type="STRING" id="202952.GCA_000747725_02059"/>
<gene>
    <name evidence="5" type="ORF">F960_03259</name>
</gene>
<dbReference type="SUPFAM" id="SSF69279">
    <property type="entry name" value="Phage tail proteins"/>
    <property type="match status" value="1"/>
</dbReference>
<dbReference type="InterPro" id="IPR017847">
    <property type="entry name" value="T6SS_RhsGE_Vgr_subset"/>
</dbReference>
<feature type="domain" description="Putative type VI secretion system Rhs element associated Vgr" evidence="4">
    <location>
        <begin position="562"/>
        <end position="669"/>
    </location>
</feature>
<dbReference type="Pfam" id="PF04717">
    <property type="entry name" value="Phage_base_V"/>
    <property type="match status" value="1"/>
</dbReference>
<evidence type="ECO:0000256" key="1">
    <source>
        <dbReference type="ARBA" id="ARBA00005558"/>
    </source>
</evidence>
<dbReference type="EMBL" id="APPN01000074">
    <property type="protein sequence ID" value="ENV32565.1"/>
    <property type="molecule type" value="Genomic_DNA"/>
</dbReference>
<dbReference type="SUPFAM" id="SSF69255">
    <property type="entry name" value="gp5 N-terminal domain-like"/>
    <property type="match status" value="1"/>
</dbReference>
<evidence type="ECO:0000259" key="3">
    <source>
        <dbReference type="Pfam" id="PF04717"/>
    </source>
</evidence>
<dbReference type="NCBIfam" id="TIGR03361">
    <property type="entry name" value="VI_Rhs_Vgr"/>
    <property type="match status" value="1"/>
</dbReference>
<feature type="compositionally biased region" description="Basic and acidic residues" evidence="2">
    <location>
        <begin position="601"/>
        <end position="615"/>
    </location>
</feature>
<dbReference type="Proteomes" id="UP000013117">
    <property type="component" value="Unassembled WGS sequence"/>
</dbReference>
<dbReference type="InterPro" id="IPR028244">
    <property type="entry name" value="T6SS_Rhs_Vgr_dom"/>
</dbReference>
<feature type="region of interest" description="Disordered" evidence="2">
    <location>
        <begin position="594"/>
        <end position="615"/>
    </location>
</feature>